<gene>
    <name evidence="9" type="ORF">RJ641_017023</name>
    <name evidence="10" type="ORF">RJ641_017024</name>
</gene>
<evidence type="ECO:0000256" key="4">
    <source>
        <dbReference type="ARBA" id="ARBA00022729"/>
    </source>
</evidence>
<reference evidence="10 11" key="1">
    <citation type="submission" date="2023-12" db="EMBL/GenBank/DDBJ databases">
        <title>A high-quality genome assembly for Dillenia turbinata (Dilleniales).</title>
        <authorList>
            <person name="Chanderbali A."/>
        </authorList>
    </citation>
    <scope>NUCLEOTIDE SEQUENCE [LARGE SCALE GENOMIC DNA]</scope>
    <source>
        <strain evidence="10">LSX21</strain>
        <tissue evidence="10">Leaf</tissue>
    </source>
</reference>
<evidence type="ECO:0000313" key="11">
    <source>
        <dbReference type="Proteomes" id="UP001370490"/>
    </source>
</evidence>
<dbReference type="GO" id="GO:0016042">
    <property type="term" value="P:lipid catabolic process"/>
    <property type="evidence" value="ECO:0007669"/>
    <property type="project" value="UniProtKB-KW"/>
</dbReference>
<dbReference type="AlphaFoldDB" id="A0AAN8YZD3"/>
<protein>
    <submittedName>
        <fullName evidence="10">GDSL lipase/esterase</fullName>
    </submittedName>
</protein>
<dbReference type="GO" id="GO:0005576">
    <property type="term" value="C:extracellular region"/>
    <property type="evidence" value="ECO:0007669"/>
    <property type="project" value="UniProtKB-SubCell"/>
</dbReference>
<dbReference type="GO" id="GO:0016788">
    <property type="term" value="F:hydrolase activity, acting on ester bonds"/>
    <property type="evidence" value="ECO:0007669"/>
    <property type="project" value="InterPro"/>
</dbReference>
<keyword evidence="6" id="KW-0442">Lipid degradation</keyword>
<dbReference type="CDD" id="cd01837">
    <property type="entry name" value="SGNH_plant_lipase_like"/>
    <property type="match status" value="1"/>
</dbReference>
<dbReference type="PANTHER" id="PTHR45650">
    <property type="entry name" value="GDSL-LIKE LIPASE/ACYLHYDROLASE-RELATED"/>
    <property type="match status" value="1"/>
</dbReference>
<sequence>MGFLYVVLIIYATLVGKASESVSAPAMFVFGDSLADSGNNNYIPTLAKSNYPPYGIDFPQGPTGRFSNGKLAVDLIDHYIKGRITLCFVAELLGLPYPPPYSDPSTNGPQMLPGVNYASAASGILDDTGKQYMGPIPLSKQINNFRETASRIFGLFGQNVTAMNDYMSRVLVIMSVGSNDYLNNYLRPDLYTTSTQYSPLAFSNLLVQQIGQQLLALYNTGVRRFVVYSLGPIGCTPNQLVGQNCNDRVNQMVVLFNSALRSLIIDLNLHFPGANLAYGDVYGIVSDVLINPTPYGFSVSIQGCCGVDTGRVQWNCIAGIAPCSNRNAYVFWDSLHPTEALNRIIAQRSYAGPQSDIYPFNIQQLASQ</sequence>
<keyword evidence="3" id="KW-0964">Secreted</keyword>
<keyword evidence="11" id="KW-1185">Reference proteome</keyword>
<evidence type="ECO:0000256" key="2">
    <source>
        <dbReference type="ARBA" id="ARBA00008668"/>
    </source>
</evidence>
<comment type="caution">
    <text evidence="10">The sequence shown here is derived from an EMBL/GenBank/DDBJ whole genome shotgun (WGS) entry which is preliminary data.</text>
</comment>
<feature type="signal peptide" evidence="8">
    <location>
        <begin position="1"/>
        <end position="18"/>
    </location>
</feature>
<evidence type="ECO:0000256" key="6">
    <source>
        <dbReference type="ARBA" id="ARBA00022963"/>
    </source>
</evidence>
<keyword evidence="7" id="KW-0443">Lipid metabolism</keyword>
<evidence type="ECO:0000256" key="3">
    <source>
        <dbReference type="ARBA" id="ARBA00022525"/>
    </source>
</evidence>
<dbReference type="Pfam" id="PF00657">
    <property type="entry name" value="Lipase_GDSL"/>
    <property type="match status" value="1"/>
</dbReference>
<name>A0AAN8YZD3_9MAGN</name>
<organism evidence="10 11">
    <name type="scientific">Dillenia turbinata</name>
    <dbReference type="NCBI Taxonomy" id="194707"/>
    <lineage>
        <taxon>Eukaryota</taxon>
        <taxon>Viridiplantae</taxon>
        <taxon>Streptophyta</taxon>
        <taxon>Embryophyta</taxon>
        <taxon>Tracheophyta</taxon>
        <taxon>Spermatophyta</taxon>
        <taxon>Magnoliopsida</taxon>
        <taxon>eudicotyledons</taxon>
        <taxon>Gunneridae</taxon>
        <taxon>Pentapetalae</taxon>
        <taxon>Dilleniales</taxon>
        <taxon>Dilleniaceae</taxon>
        <taxon>Dillenia</taxon>
    </lineage>
</organism>
<dbReference type="InterPro" id="IPR036514">
    <property type="entry name" value="SGNH_hydro_sf"/>
</dbReference>
<dbReference type="EMBL" id="JBAMMX010000022">
    <property type="protein sequence ID" value="KAK6918601.1"/>
    <property type="molecule type" value="Genomic_DNA"/>
</dbReference>
<evidence type="ECO:0000313" key="10">
    <source>
        <dbReference type="EMBL" id="KAK6918602.1"/>
    </source>
</evidence>
<dbReference type="InterPro" id="IPR051238">
    <property type="entry name" value="GDSL_esterase/lipase"/>
</dbReference>
<feature type="chain" id="PRO_5044710977" evidence="8">
    <location>
        <begin position="19"/>
        <end position="368"/>
    </location>
</feature>
<keyword evidence="4 8" id="KW-0732">Signal</keyword>
<keyword evidence="5" id="KW-0378">Hydrolase</keyword>
<dbReference type="EMBL" id="JBAMMX010000022">
    <property type="protein sequence ID" value="KAK6918602.1"/>
    <property type="molecule type" value="Genomic_DNA"/>
</dbReference>
<dbReference type="Proteomes" id="UP001370490">
    <property type="component" value="Unassembled WGS sequence"/>
</dbReference>
<accession>A0AAN8YZD3</accession>
<dbReference type="Gene3D" id="3.40.50.1110">
    <property type="entry name" value="SGNH hydrolase"/>
    <property type="match status" value="1"/>
</dbReference>
<dbReference type="SUPFAM" id="SSF52266">
    <property type="entry name" value="SGNH hydrolase"/>
    <property type="match status" value="1"/>
</dbReference>
<evidence type="ECO:0000256" key="5">
    <source>
        <dbReference type="ARBA" id="ARBA00022801"/>
    </source>
</evidence>
<dbReference type="InterPro" id="IPR001087">
    <property type="entry name" value="GDSL"/>
</dbReference>
<evidence type="ECO:0000256" key="1">
    <source>
        <dbReference type="ARBA" id="ARBA00004613"/>
    </source>
</evidence>
<evidence type="ECO:0000256" key="8">
    <source>
        <dbReference type="SAM" id="SignalP"/>
    </source>
</evidence>
<evidence type="ECO:0000313" key="9">
    <source>
        <dbReference type="EMBL" id="KAK6918601.1"/>
    </source>
</evidence>
<dbReference type="PANTHER" id="PTHR45650:SF55">
    <property type="entry name" value="GDSL ESTERASE_LIPASE"/>
    <property type="match status" value="1"/>
</dbReference>
<dbReference type="InterPro" id="IPR035669">
    <property type="entry name" value="SGNH_plant_lipase-like"/>
</dbReference>
<comment type="subcellular location">
    <subcellularLocation>
        <location evidence="1">Secreted</location>
    </subcellularLocation>
</comment>
<evidence type="ECO:0000256" key="7">
    <source>
        <dbReference type="ARBA" id="ARBA00023098"/>
    </source>
</evidence>
<comment type="similarity">
    <text evidence="2">Belongs to the 'GDSL' lipolytic enzyme family.</text>
</comment>
<proteinExistence type="inferred from homology"/>